<dbReference type="Pfam" id="PF21789">
    <property type="entry name" value="TNP-like_RNaseH_C"/>
    <property type="match status" value="1"/>
</dbReference>
<feature type="domain" description="Transposable element P transposase-like RNase H C-terminal" evidence="1">
    <location>
        <begin position="2"/>
        <end position="36"/>
    </location>
</feature>
<dbReference type="InterPro" id="IPR048367">
    <property type="entry name" value="TNP-like_RNaseH_C"/>
</dbReference>
<accession>A0A8K0GC24</accession>
<dbReference type="PANTHER" id="PTHR47577">
    <property type="entry name" value="THAP DOMAIN-CONTAINING PROTEIN 6"/>
    <property type="match status" value="1"/>
</dbReference>
<evidence type="ECO:0000259" key="1">
    <source>
        <dbReference type="Pfam" id="PF21789"/>
    </source>
</evidence>
<keyword evidence="3" id="KW-1185">Reference proteome</keyword>
<gene>
    <name evidence="2" type="ORF">ILUMI_06956</name>
</gene>
<organism evidence="2 3">
    <name type="scientific">Ignelater luminosus</name>
    <name type="common">Cucubano</name>
    <name type="synonym">Pyrophorus luminosus</name>
    <dbReference type="NCBI Taxonomy" id="2038154"/>
    <lineage>
        <taxon>Eukaryota</taxon>
        <taxon>Metazoa</taxon>
        <taxon>Ecdysozoa</taxon>
        <taxon>Arthropoda</taxon>
        <taxon>Hexapoda</taxon>
        <taxon>Insecta</taxon>
        <taxon>Pterygota</taxon>
        <taxon>Neoptera</taxon>
        <taxon>Endopterygota</taxon>
        <taxon>Coleoptera</taxon>
        <taxon>Polyphaga</taxon>
        <taxon>Elateriformia</taxon>
        <taxon>Elateroidea</taxon>
        <taxon>Elateridae</taxon>
        <taxon>Agrypninae</taxon>
        <taxon>Pyrophorini</taxon>
        <taxon>Ignelater</taxon>
    </lineage>
</organism>
<dbReference type="OrthoDB" id="6756829at2759"/>
<protein>
    <recommendedName>
        <fullName evidence="1">Transposable element P transposase-like RNase H C-terminal domain-containing protein</fullName>
    </recommendedName>
</protein>
<dbReference type="Proteomes" id="UP000801492">
    <property type="component" value="Unassembled WGS sequence"/>
</dbReference>
<sequence>MYKISQDHLELLLAVLRSHGGSNNNPTAKQSMSAYKKSLVHLELKAHDRGNCLPLEEISILHCSLLTTEQQINLSTSGCRLENITDLIQIEDPSDYIYLQSIQELTDFSKNVVYIPGFVIKHLYKT</sequence>
<dbReference type="AlphaFoldDB" id="A0A8K0GC24"/>
<evidence type="ECO:0000313" key="3">
    <source>
        <dbReference type="Proteomes" id="UP000801492"/>
    </source>
</evidence>
<proteinExistence type="predicted"/>
<comment type="caution">
    <text evidence="2">The sequence shown here is derived from an EMBL/GenBank/DDBJ whole genome shotgun (WGS) entry which is preliminary data.</text>
</comment>
<reference evidence="2" key="1">
    <citation type="submission" date="2019-08" db="EMBL/GenBank/DDBJ databases">
        <title>The genome of the North American firefly Photinus pyralis.</title>
        <authorList>
            <consortium name="Photinus pyralis genome working group"/>
            <person name="Fallon T.R."/>
            <person name="Sander Lower S.E."/>
            <person name="Weng J.-K."/>
        </authorList>
    </citation>
    <scope>NUCLEOTIDE SEQUENCE</scope>
    <source>
        <strain evidence="2">TRF0915ILg1</strain>
        <tissue evidence="2">Whole body</tissue>
    </source>
</reference>
<name>A0A8K0GC24_IGNLU</name>
<dbReference type="PANTHER" id="PTHR47577:SF2">
    <property type="entry name" value="THAP DOMAIN CONTAINING 9"/>
    <property type="match status" value="1"/>
</dbReference>
<dbReference type="EMBL" id="VTPC01002967">
    <property type="protein sequence ID" value="KAF2899220.1"/>
    <property type="molecule type" value="Genomic_DNA"/>
</dbReference>
<evidence type="ECO:0000313" key="2">
    <source>
        <dbReference type="EMBL" id="KAF2899220.1"/>
    </source>
</evidence>